<dbReference type="EMBL" id="CAJOBA010003284">
    <property type="protein sequence ID" value="CAF3676756.1"/>
    <property type="molecule type" value="Genomic_DNA"/>
</dbReference>
<dbReference type="Gene3D" id="3.40.50.620">
    <property type="entry name" value="HUPs"/>
    <property type="match status" value="2"/>
</dbReference>
<evidence type="ECO:0000256" key="1">
    <source>
        <dbReference type="ARBA" id="ARBA00005189"/>
    </source>
</evidence>
<evidence type="ECO:0000256" key="6">
    <source>
        <dbReference type="ARBA" id="ARBA00023098"/>
    </source>
</evidence>
<dbReference type="PANTHER" id="PTHR45780">
    <property type="entry name" value="ETHANOLAMINE-PHOSPHATE CYTIDYLYLTRANSFERASE"/>
    <property type="match status" value="1"/>
</dbReference>
<evidence type="ECO:0000256" key="7">
    <source>
        <dbReference type="ARBA" id="ARBA00023209"/>
    </source>
</evidence>
<evidence type="ECO:0000259" key="12">
    <source>
        <dbReference type="Pfam" id="PF01467"/>
    </source>
</evidence>
<dbReference type="InterPro" id="IPR014729">
    <property type="entry name" value="Rossmann-like_a/b/a_fold"/>
</dbReference>
<evidence type="ECO:0000256" key="10">
    <source>
        <dbReference type="ARBA" id="ARBA00024221"/>
    </source>
</evidence>
<gene>
    <name evidence="13" type="ORF">OVA965_LOCUS9331</name>
    <name evidence="14" type="ORF">TMI583_LOCUS9325</name>
</gene>
<evidence type="ECO:0000256" key="2">
    <source>
        <dbReference type="ARBA" id="ARBA00010101"/>
    </source>
</evidence>
<dbReference type="EMBL" id="CAJNOK010003284">
    <property type="protein sequence ID" value="CAF0895159.1"/>
    <property type="molecule type" value="Genomic_DNA"/>
</dbReference>
<keyword evidence="4" id="KW-0808">Transferase</keyword>
<evidence type="ECO:0000313" key="13">
    <source>
        <dbReference type="EMBL" id="CAF0895159.1"/>
    </source>
</evidence>
<evidence type="ECO:0000256" key="11">
    <source>
        <dbReference type="ARBA" id="ARBA00031473"/>
    </source>
</evidence>
<dbReference type="Proteomes" id="UP000682733">
    <property type="component" value="Unassembled WGS sequence"/>
</dbReference>
<accession>A0A8S2HR09</accession>
<evidence type="ECO:0000256" key="8">
    <source>
        <dbReference type="ARBA" id="ARBA00023264"/>
    </source>
</evidence>
<dbReference type="InterPro" id="IPR004821">
    <property type="entry name" value="Cyt_trans-like"/>
</dbReference>
<dbReference type="AlphaFoldDB" id="A0A8S2HR09"/>
<dbReference type="Proteomes" id="UP000677228">
    <property type="component" value="Unassembled WGS sequence"/>
</dbReference>
<evidence type="ECO:0000313" key="15">
    <source>
        <dbReference type="Proteomes" id="UP000682733"/>
    </source>
</evidence>
<name>A0A8S2HR09_9BILA</name>
<dbReference type="InterPro" id="IPR044608">
    <property type="entry name" value="Ect1/PCYT2"/>
</dbReference>
<evidence type="ECO:0000313" key="14">
    <source>
        <dbReference type="EMBL" id="CAF3676756.1"/>
    </source>
</evidence>
<dbReference type="Pfam" id="PF01467">
    <property type="entry name" value="CTP_transf_like"/>
    <property type="match status" value="2"/>
</dbReference>
<keyword evidence="7" id="KW-0594">Phospholipid biosynthesis</keyword>
<dbReference type="EC" id="2.7.7.14" evidence="10"/>
<reference evidence="14" key="1">
    <citation type="submission" date="2021-02" db="EMBL/GenBank/DDBJ databases">
        <authorList>
            <person name="Nowell W R."/>
        </authorList>
    </citation>
    <scope>NUCLEOTIDE SEQUENCE</scope>
</reference>
<sequence>MDGCFDLVHFGHADAFRQAKAMGSYLIVGIHSDAEIMEHKGPPVFTEQERYKLVRAIKWVDEIVENAPYDPTIETLEKYNCAFCVHGNDLAISTDGVDHHQAVTAAGRMMLMSTTHDECDNILQDRKHTRCKPPIISQIDTLQSLPLMNKITQFSNDHKPNPNDRIIYTCGAYDLFHTGHVSFLEKAKTFGDYLIVGLYTDSDINRYKGNDRPVMNIHERVLSVLAYRFVDEVIIGAPYSITLDLMNHFKVPKSLNKFKEIDSGNALTTTDVITRVTENRLEYERRNAKKQADELEIYQKFGLRIKPESLVPNIH</sequence>
<dbReference type="GO" id="GO:0004306">
    <property type="term" value="F:ethanolamine-phosphate cytidylyltransferase activity"/>
    <property type="evidence" value="ECO:0007669"/>
    <property type="project" value="UniProtKB-EC"/>
</dbReference>
<dbReference type="GO" id="GO:0005737">
    <property type="term" value="C:cytoplasm"/>
    <property type="evidence" value="ECO:0007669"/>
    <property type="project" value="TreeGrafter"/>
</dbReference>
<evidence type="ECO:0000256" key="9">
    <source>
        <dbReference type="ARBA" id="ARBA00024191"/>
    </source>
</evidence>
<proteinExistence type="inferred from homology"/>
<keyword evidence="5" id="KW-0548">Nucleotidyltransferase</keyword>
<keyword evidence="3" id="KW-0444">Lipid biosynthesis</keyword>
<keyword evidence="6" id="KW-0443">Lipid metabolism</keyword>
<dbReference type="PANTHER" id="PTHR45780:SF2">
    <property type="entry name" value="ETHANOLAMINE-PHOSPHATE CYTIDYLYLTRANSFERASE"/>
    <property type="match status" value="1"/>
</dbReference>
<comment type="caution">
    <text evidence="14">The sequence shown here is derived from an EMBL/GenBank/DDBJ whole genome shotgun (WGS) entry which is preliminary data.</text>
</comment>
<dbReference type="SUPFAM" id="SSF52374">
    <property type="entry name" value="Nucleotidylyl transferase"/>
    <property type="match status" value="2"/>
</dbReference>
<comment type="pathway">
    <text evidence="9">Phospholipid metabolism; phosphatidylethanolamine biosynthesis; phosphatidylethanolamine from ethanolamine: step 2/3.</text>
</comment>
<keyword evidence="8" id="KW-1208">Phospholipid metabolism</keyword>
<dbReference type="NCBIfam" id="TIGR00125">
    <property type="entry name" value="cyt_tran_rel"/>
    <property type="match status" value="2"/>
</dbReference>
<dbReference type="GO" id="GO:0006646">
    <property type="term" value="P:phosphatidylethanolamine biosynthetic process"/>
    <property type="evidence" value="ECO:0007669"/>
    <property type="project" value="InterPro"/>
</dbReference>
<evidence type="ECO:0000256" key="5">
    <source>
        <dbReference type="ARBA" id="ARBA00022695"/>
    </source>
</evidence>
<evidence type="ECO:0000256" key="3">
    <source>
        <dbReference type="ARBA" id="ARBA00022516"/>
    </source>
</evidence>
<comment type="pathway">
    <text evidence="1">Lipid metabolism.</text>
</comment>
<evidence type="ECO:0000256" key="4">
    <source>
        <dbReference type="ARBA" id="ARBA00022679"/>
    </source>
</evidence>
<organism evidence="14 15">
    <name type="scientific">Didymodactylos carnosus</name>
    <dbReference type="NCBI Taxonomy" id="1234261"/>
    <lineage>
        <taxon>Eukaryota</taxon>
        <taxon>Metazoa</taxon>
        <taxon>Spiralia</taxon>
        <taxon>Gnathifera</taxon>
        <taxon>Rotifera</taxon>
        <taxon>Eurotatoria</taxon>
        <taxon>Bdelloidea</taxon>
        <taxon>Philodinida</taxon>
        <taxon>Philodinidae</taxon>
        <taxon>Didymodactylos</taxon>
    </lineage>
</organism>
<feature type="domain" description="Cytidyltransferase-like" evidence="12">
    <location>
        <begin position="168"/>
        <end position="249"/>
    </location>
</feature>
<feature type="domain" description="Cytidyltransferase-like" evidence="12">
    <location>
        <begin position="2"/>
        <end position="94"/>
    </location>
</feature>
<protein>
    <recommendedName>
        <fullName evidence="10">ethanolamine-phosphate cytidylyltransferase</fullName>
        <ecNumber evidence="10">2.7.7.14</ecNumber>
    </recommendedName>
    <alternativeName>
        <fullName evidence="11">CTP:phosphoethanolamine cytidylyltransferase</fullName>
    </alternativeName>
</protein>
<comment type="similarity">
    <text evidence="2">Belongs to the cytidylyltransferase family.</text>
</comment>